<keyword evidence="4" id="KW-1185">Reference proteome</keyword>
<dbReference type="eggNOG" id="ENOG502T2A4">
    <property type="taxonomic scope" value="Eukaryota"/>
</dbReference>
<dbReference type="InParanoid" id="A0A212EJ11"/>
<dbReference type="STRING" id="278856.A0A212EJ11"/>
<reference evidence="3 4" key="1">
    <citation type="journal article" date="2011" name="Cell">
        <title>The monarch butterfly genome yields insights into long-distance migration.</title>
        <authorList>
            <person name="Zhan S."/>
            <person name="Merlin C."/>
            <person name="Boore J.L."/>
            <person name="Reppert S.M."/>
        </authorList>
    </citation>
    <scope>NUCLEOTIDE SEQUENCE [LARGE SCALE GENOMIC DNA]</scope>
    <source>
        <strain evidence="3">F-2</strain>
    </source>
</reference>
<comment type="caution">
    <text evidence="3">The sequence shown here is derived from an EMBL/GenBank/DDBJ whole genome shotgun (WGS) entry which is preliminary data.</text>
</comment>
<protein>
    <submittedName>
        <fullName evidence="3">Collagen triple helix repeat protein</fullName>
    </submittedName>
</protein>
<feature type="region of interest" description="Disordered" evidence="1">
    <location>
        <begin position="45"/>
        <end position="92"/>
    </location>
</feature>
<dbReference type="EMBL" id="AGBW02014542">
    <property type="protein sequence ID" value="OWR41477.1"/>
    <property type="molecule type" value="Genomic_DNA"/>
</dbReference>
<keyword evidence="2" id="KW-0732">Signal</keyword>
<dbReference type="Proteomes" id="UP000007151">
    <property type="component" value="Unassembled WGS sequence"/>
</dbReference>
<sequence length="368" mass="39146">MLFGIISLFVIVVSAECWRWPDMAAEDSVRIDSKVAFIDSKSDITKRGDRGNTQADEIPFERPKDTEGFYNRPPDSGRYPVRVEGGNRNQRYESDGTLDSLQFCKCVTMPDCQVQTDTANACGPNKYLCCYNRLNPYQSDYFNEVNGDRPMLLPNREQLSGSFSPRPYADNNILFNSRFEQQNSFQSPFNGAPKQQILVGPNGPTGIIGPQRPKVTNEPSGNIGLDKPILVGPSGPTGIIGPSNDKTGTNVLISPNGPNRELGQSASAQRGVLVGPGGPTGVIGPIYRQPILIGPGGPTGIIGPRRQGILVGPGGPTGIIGPSRYQYSQGSGLLVGPGGPTGIIGPGRQILVGPGGPTGQIGPRNFGK</sequence>
<feature type="region of interest" description="Disordered" evidence="1">
    <location>
        <begin position="349"/>
        <end position="368"/>
    </location>
</feature>
<organism evidence="3 4">
    <name type="scientific">Danaus plexippus plexippus</name>
    <dbReference type="NCBI Taxonomy" id="278856"/>
    <lineage>
        <taxon>Eukaryota</taxon>
        <taxon>Metazoa</taxon>
        <taxon>Ecdysozoa</taxon>
        <taxon>Arthropoda</taxon>
        <taxon>Hexapoda</taxon>
        <taxon>Insecta</taxon>
        <taxon>Pterygota</taxon>
        <taxon>Neoptera</taxon>
        <taxon>Endopterygota</taxon>
        <taxon>Lepidoptera</taxon>
        <taxon>Glossata</taxon>
        <taxon>Ditrysia</taxon>
        <taxon>Papilionoidea</taxon>
        <taxon>Nymphalidae</taxon>
        <taxon>Danainae</taxon>
        <taxon>Danaini</taxon>
        <taxon>Danaina</taxon>
        <taxon>Danaus</taxon>
        <taxon>Danaus</taxon>
    </lineage>
</organism>
<dbReference type="KEGG" id="dpl:KGM_203136"/>
<feature type="chain" id="PRO_5012623142" evidence="2">
    <location>
        <begin position="16"/>
        <end position="368"/>
    </location>
</feature>
<gene>
    <name evidence="3" type="ORF">KGM_203136</name>
</gene>
<evidence type="ECO:0000256" key="1">
    <source>
        <dbReference type="SAM" id="MobiDB-lite"/>
    </source>
</evidence>
<dbReference type="GO" id="GO:0005581">
    <property type="term" value="C:collagen trimer"/>
    <property type="evidence" value="ECO:0007669"/>
    <property type="project" value="UniProtKB-KW"/>
</dbReference>
<proteinExistence type="predicted"/>
<dbReference type="AlphaFoldDB" id="A0A212EJ11"/>
<evidence type="ECO:0000256" key="2">
    <source>
        <dbReference type="SAM" id="SignalP"/>
    </source>
</evidence>
<feature type="signal peptide" evidence="2">
    <location>
        <begin position="1"/>
        <end position="15"/>
    </location>
</feature>
<evidence type="ECO:0000313" key="4">
    <source>
        <dbReference type="Proteomes" id="UP000007151"/>
    </source>
</evidence>
<keyword evidence="3" id="KW-0176">Collagen</keyword>
<accession>A0A212EJ11</accession>
<name>A0A212EJ11_DANPL</name>
<evidence type="ECO:0000313" key="3">
    <source>
        <dbReference type="EMBL" id="OWR41477.1"/>
    </source>
</evidence>